<dbReference type="InterPro" id="IPR008144">
    <property type="entry name" value="Guanylate_kin-like_dom"/>
</dbReference>
<dbReference type="Proteomes" id="UP000261706">
    <property type="component" value="Unassembled WGS sequence"/>
</dbReference>
<dbReference type="GO" id="GO:0005829">
    <property type="term" value="C:cytosol"/>
    <property type="evidence" value="ECO:0007669"/>
    <property type="project" value="TreeGrafter"/>
</dbReference>
<gene>
    <name evidence="5" type="ORF">DDY47_01365</name>
</gene>
<feature type="domain" description="Guanylate kinase-like" evidence="4">
    <location>
        <begin position="1"/>
        <end position="196"/>
    </location>
</feature>
<dbReference type="SUPFAM" id="SSF52540">
    <property type="entry name" value="P-loop containing nucleoside triphosphate hydrolases"/>
    <property type="match status" value="1"/>
</dbReference>
<reference evidence="5 6" key="1">
    <citation type="journal article" date="2018" name="Nat. Biotechnol.">
        <title>A standardized bacterial taxonomy based on genome phylogeny substantially revises the tree of life.</title>
        <authorList>
            <person name="Parks D.H."/>
            <person name="Chuvochina M."/>
            <person name="Waite D.W."/>
            <person name="Rinke C."/>
            <person name="Skarshewski A."/>
            <person name="Chaumeil P.A."/>
            <person name="Hugenholtz P."/>
        </authorList>
    </citation>
    <scope>NUCLEOTIDE SEQUENCE [LARGE SCALE GENOMIC DNA]</scope>
    <source>
        <strain evidence="5">UBA12146</strain>
    </source>
</reference>
<accession>A0A354G3H7</accession>
<proteinExistence type="inferred from homology"/>
<evidence type="ECO:0000256" key="3">
    <source>
        <dbReference type="ARBA" id="ARBA00022777"/>
    </source>
</evidence>
<dbReference type="AlphaFoldDB" id="A0A354G3H7"/>
<evidence type="ECO:0000256" key="1">
    <source>
        <dbReference type="ARBA" id="ARBA00005790"/>
    </source>
</evidence>
<dbReference type="EMBL" id="DNVO01000016">
    <property type="protein sequence ID" value="HBI35565.1"/>
    <property type="molecule type" value="Genomic_DNA"/>
</dbReference>
<sequence length="199" mass="23434">MHIFVITGPSGVGKSHLINELSKNGLYPLEVYTDRTRRPSEERVTDRVYISVDEFNKSLNDFLYWFEFQGNRYGYKKDDIEKQRKLGRSICFNITPTHLKFLLERLPEAVTIYLNTPVEDFDLLFRRMVERDISPGDFEKDREKKVKKIESRLKSALSEAIDYGEIEKVFSLNPMSRSFVVKDDRTLYEEVLPYILGCQ</sequence>
<dbReference type="GO" id="GO:0004385">
    <property type="term" value="F:GMP kinase activity"/>
    <property type="evidence" value="ECO:0007669"/>
    <property type="project" value="TreeGrafter"/>
</dbReference>
<dbReference type="InterPro" id="IPR027417">
    <property type="entry name" value="P-loop_NTPase"/>
</dbReference>
<protein>
    <recommendedName>
        <fullName evidence="4">Guanylate kinase-like domain-containing protein</fullName>
    </recommendedName>
</protein>
<dbReference type="InterPro" id="IPR008145">
    <property type="entry name" value="GK/Ca_channel_bsu"/>
</dbReference>
<dbReference type="PROSITE" id="PS50052">
    <property type="entry name" value="GUANYLATE_KINASE_2"/>
    <property type="match status" value="1"/>
</dbReference>
<comment type="caution">
    <text evidence="5">The sequence shown here is derived from an EMBL/GenBank/DDBJ whole genome shotgun (WGS) entry which is preliminary data.</text>
</comment>
<evidence type="ECO:0000313" key="6">
    <source>
        <dbReference type="Proteomes" id="UP000261706"/>
    </source>
</evidence>
<comment type="similarity">
    <text evidence="1">Belongs to the guanylate kinase family.</text>
</comment>
<dbReference type="SMART" id="SM00072">
    <property type="entry name" value="GuKc"/>
    <property type="match status" value="1"/>
</dbReference>
<evidence type="ECO:0000313" key="5">
    <source>
        <dbReference type="EMBL" id="HBI35565.1"/>
    </source>
</evidence>
<dbReference type="Gene3D" id="3.30.63.10">
    <property type="entry name" value="Guanylate Kinase phosphate binding domain"/>
    <property type="match status" value="1"/>
</dbReference>
<dbReference type="Pfam" id="PF00625">
    <property type="entry name" value="Guanylate_kin"/>
    <property type="match status" value="1"/>
</dbReference>
<evidence type="ECO:0000259" key="4">
    <source>
        <dbReference type="PROSITE" id="PS50052"/>
    </source>
</evidence>
<organism evidence="5 6">
    <name type="scientific">candidate division WWE3 bacterium</name>
    <dbReference type="NCBI Taxonomy" id="2053526"/>
    <lineage>
        <taxon>Bacteria</taxon>
        <taxon>Katanobacteria</taxon>
    </lineage>
</organism>
<keyword evidence="3" id="KW-0418">Kinase</keyword>
<evidence type="ECO:0000256" key="2">
    <source>
        <dbReference type="ARBA" id="ARBA00022679"/>
    </source>
</evidence>
<dbReference type="Gene3D" id="3.40.50.300">
    <property type="entry name" value="P-loop containing nucleotide triphosphate hydrolases"/>
    <property type="match status" value="1"/>
</dbReference>
<name>A0A354G3H7_UNCKA</name>
<dbReference type="PANTHER" id="PTHR23117:SF13">
    <property type="entry name" value="GUANYLATE KINASE"/>
    <property type="match status" value="1"/>
</dbReference>
<keyword evidence="2" id="KW-0808">Transferase</keyword>
<dbReference type="PANTHER" id="PTHR23117">
    <property type="entry name" value="GUANYLATE KINASE-RELATED"/>
    <property type="match status" value="1"/>
</dbReference>